<keyword evidence="6" id="KW-1185">Reference proteome</keyword>
<reference evidence="5 6" key="1">
    <citation type="submission" date="2016-11" db="EMBL/GenBank/DDBJ databases">
        <title>The macronuclear genome of Stentor coeruleus: a giant cell with tiny introns.</title>
        <authorList>
            <person name="Slabodnick M."/>
            <person name="Ruby J.G."/>
            <person name="Reiff S.B."/>
            <person name="Swart E.C."/>
            <person name="Gosai S."/>
            <person name="Prabakaran S."/>
            <person name="Witkowska E."/>
            <person name="Larue G.E."/>
            <person name="Fisher S."/>
            <person name="Freeman R.M."/>
            <person name="Gunawardena J."/>
            <person name="Chu W."/>
            <person name="Stover N.A."/>
            <person name="Gregory B.D."/>
            <person name="Nowacki M."/>
            <person name="Derisi J."/>
            <person name="Roy S.W."/>
            <person name="Marshall W.F."/>
            <person name="Sood P."/>
        </authorList>
    </citation>
    <scope>NUCLEOTIDE SEQUENCE [LARGE SCALE GENOMIC DNA]</scope>
    <source>
        <strain evidence="5">WM001</strain>
    </source>
</reference>
<dbReference type="EMBL" id="MPUH01000164">
    <property type="protein sequence ID" value="OMJ87941.1"/>
    <property type="molecule type" value="Genomic_DNA"/>
</dbReference>
<accession>A0A1R2CFZ4</accession>
<evidence type="ECO:0000256" key="2">
    <source>
        <dbReference type="ARBA" id="ARBA00023043"/>
    </source>
</evidence>
<feature type="repeat" description="ANK" evidence="3">
    <location>
        <begin position="136"/>
        <end position="168"/>
    </location>
</feature>
<proteinExistence type="predicted"/>
<dbReference type="PROSITE" id="PS50105">
    <property type="entry name" value="SAM_DOMAIN"/>
    <property type="match status" value="1"/>
</dbReference>
<dbReference type="PRINTS" id="PR01415">
    <property type="entry name" value="ANKYRIN"/>
</dbReference>
<dbReference type="OrthoDB" id="293356at2759"/>
<dbReference type="SUPFAM" id="SSF47769">
    <property type="entry name" value="SAM/Pointed domain"/>
    <property type="match status" value="2"/>
</dbReference>
<organism evidence="5 6">
    <name type="scientific">Stentor coeruleus</name>
    <dbReference type="NCBI Taxonomy" id="5963"/>
    <lineage>
        <taxon>Eukaryota</taxon>
        <taxon>Sar</taxon>
        <taxon>Alveolata</taxon>
        <taxon>Ciliophora</taxon>
        <taxon>Postciliodesmatophora</taxon>
        <taxon>Heterotrichea</taxon>
        <taxon>Heterotrichida</taxon>
        <taxon>Stentoridae</taxon>
        <taxon>Stentor</taxon>
    </lineage>
</organism>
<protein>
    <recommendedName>
        <fullName evidence="4">SAM domain-containing protein</fullName>
    </recommendedName>
</protein>
<feature type="repeat" description="ANK" evidence="3">
    <location>
        <begin position="36"/>
        <end position="68"/>
    </location>
</feature>
<dbReference type="SUPFAM" id="SSF48403">
    <property type="entry name" value="Ankyrin repeat"/>
    <property type="match status" value="1"/>
</dbReference>
<sequence>MTSEDFQKACKLGDVNLIETAIKACPNSINELDPKLGWAPLYRSIVYGIEETSEALLSLGANPNIQNRLGQTPLHQASETNNVKLARLLLAHKANPNIQQNDGDTPLHLACYKGSNEMVEVLLNAGADPNVVNFVLGRTPLHCACEKGIYTLVKSLLESNALIYCKDKNGLLPADLATDSQISKLIEEKACGKSCKTVVNEEETGSKESIYEPESEKALLSTSRLKLGATFSFGETMKSPLYSWLLTHKLENIHETLQTNGFDDLDLLIESMKSTTPLSQSILKQIGIEKLGHRLRFLSKLEEQCVLTSRYSINQDNKFFWCVSTSSNPKSNLNLNDWLASLHLEYLYKNFLNCGFDDMDQIMCVMNSSFPITDEMLENDIGISKIGHRHRILSKLNNDRNPGYYRNVVRFDKAEKVTACESCYIM</sequence>
<dbReference type="SMART" id="SM00248">
    <property type="entry name" value="ANK"/>
    <property type="match status" value="5"/>
</dbReference>
<dbReference type="InterPro" id="IPR050745">
    <property type="entry name" value="Multifunctional_regulatory"/>
</dbReference>
<feature type="domain" description="SAM" evidence="4">
    <location>
        <begin position="330"/>
        <end position="402"/>
    </location>
</feature>
<dbReference type="Proteomes" id="UP000187209">
    <property type="component" value="Unassembled WGS sequence"/>
</dbReference>
<feature type="repeat" description="ANK" evidence="3">
    <location>
        <begin position="102"/>
        <end position="134"/>
    </location>
</feature>
<name>A0A1R2CFZ4_9CILI</name>
<dbReference type="PROSITE" id="PS50088">
    <property type="entry name" value="ANK_REPEAT"/>
    <property type="match status" value="4"/>
</dbReference>
<feature type="repeat" description="ANK" evidence="3">
    <location>
        <begin position="69"/>
        <end position="101"/>
    </location>
</feature>
<dbReference type="InterPro" id="IPR001660">
    <property type="entry name" value="SAM"/>
</dbReference>
<dbReference type="Pfam" id="PF12796">
    <property type="entry name" value="Ank_2"/>
    <property type="match status" value="1"/>
</dbReference>
<dbReference type="Pfam" id="PF00023">
    <property type="entry name" value="Ank"/>
    <property type="match status" value="1"/>
</dbReference>
<dbReference type="Pfam" id="PF07647">
    <property type="entry name" value="SAM_2"/>
    <property type="match status" value="1"/>
</dbReference>
<evidence type="ECO:0000256" key="1">
    <source>
        <dbReference type="ARBA" id="ARBA00022737"/>
    </source>
</evidence>
<dbReference type="PROSITE" id="PS50297">
    <property type="entry name" value="ANK_REP_REGION"/>
    <property type="match status" value="3"/>
</dbReference>
<evidence type="ECO:0000256" key="3">
    <source>
        <dbReference type="PROSITE-ProRule" id="PRU00023"/>
    </source>
</evidence>
<comment type="caution">
    <text evidence="5">The sequence shown here is derived from an EMBL/GenBank/DDBJ whole genome shotgun (WGS) entry which is preliminary data.</text>
</comment>
<keyword evidence="2 3" id="KW-0040">ANK repeat</keyword>
<evidence type="ECO:0000313" key="6">
    <source>
        <dbReference type="Proteomes" id="UP000187209"/>
    </source>
</evidence>
<evidence type="ECO:0000259" key="4">
    <source>
        <dbReference type="PROSITE" id="PS50105"/>
    </source>
</evidence>
<evidence type="ECO:0000313" key="5">
    <source>
        <dbReference type="EMBL" id="OMJ87941.1"/>
    </source>
</evidence>
<dbReference type="AlphaFoldDB" id="A0A1R2CFZ4"/>
<dbReference type="InterPro" id="IPR036770">
    <property type="entry name" value="Ankyrin_rpt-contain_sf"/>
</dbReference>
<dbReference type="PANTHER" id="PTHR24189:SF50">
    <property type="entry name" value="ANKYRIN REPEAT AND SOCS BOX PROTEIN 2"/>
    <property type="match status" value="1"/>
</dbReference>
<dbReference type="Gene3D" id="1.25.40.20">
    <property type="entry name" value="Ankyrin repeat-containing domain"/>
    <property type="match status" value="2"/>
</dbReference>
<dbReference type="InterPro" id="IPR013761">
    <property type="entry name" value="SAM/pointed_sf"/>
</dbReference>
<dbReference type="InterPro" id="IPR002110">
    <property type="entry name" value="Ankyrin_rpt"/>
</dbReference>
<keyword evidence="1" id="KW-0677">Repeat</keyword>
<dbReference type="SMART" id="SM00454">
    <property type="entry name" value="SAM"/>
    <property type="match status" value="2"/>
</dbReference>
<dbReference type="Gene3D" id="1.10.150.50">
    <property type="entry name" value="Transcription Factor, Ets-1"/>
    <property type="match status" value="2"/>
</dbReference>
<dbReference type="PANTHER" id="PTHR24189">
    <property type="entry name" value="MYOTROPHIN"/>
    <property type="match status" value="1"/>
</dbReference>
<gene>
    <name evidence="5" type="ORF">SteCoe_10271</name>
</gene>
<dbReference type="CDD" id="cd09487">
    <property type="entry name" value="SAM_superfamily"/>
    <property type="match status" value="1"/>
</dbReference>